<dbReference type="Gene3D" id="1.20.1070.10">
    <property type="entry name" value="Rhodopsin 7-helix transmembrane proteins"/>
    <property type="match status" value="1"/>
</dbReference>
<dbReference type="Proteomes" id="UP000036681">
    <property type="component" value="Unplaced"/>
</dbReference>
<keyword evidence="2" id="KW-1185">Reference proteome</keyword>
<keyword evidence="1" id="KW-1133">Transmembrane helix</keyword>
<evidence type="ECO:0000313" key="2">
    <source>
        <dbReference type="Proteomes" id="UP000036681"/>
    </source>
</evidence>
<proteinExistence type="predicted"/>
<feature type="transmembrane region" description="Helical" evidence="1">
    <location>
        <begin position="171"/>
        <end position="197"/>
    </location>
</feature>
<dbReference type="AlphaFoldDB" id="A0A0M3HXJ6"/>
<protein>
    <submittedName>
        <fullName evidence="3">G protein-coupled receptor</fullName>
    </submittedName>
</protein>
<reference evidence="3" key="1">
    <citation type="submission" date="2017-02" db="UniProtKB">
        <authorList>
            <consortium name="WormBaseParasite"/>
        </authorList>
    </citation>
    <scope>IDENTIFICATION</scope>
</reference>
<keyword evidence="1" id="KW-0812">Transmembrane</keyword>
<keyword evidence="1" id="KW-0472">Membrane</keyword>
<evidence type="ECO:0000256" key="1">
    <source>
        <dbReference type="SAM" id="Phobius"/>
    </source>
</evidence>
<dbReference type="PANTHER" id="PTHR46641:SF14">
    <property type="entry name" value="G-PROTEIN COUPLED RECEPTORS FAMILY 1 PROFILE DOMAIN-CONTAINING PROTEIN"/>
    <property type="match status" value="1"/>
</dbReference>
<feature type="transmembrane region" description="Helical" evidence="1">
    <location>
        <begin position="16"/>
        <end position="38"/>
    </location>
</feature>
<evidence type="ECO:0000313" key="3">
    <source>
        <dbReference type="WBParaSite" id="ALUE_0000806401-mRNA-1"/>
    </source>
</evidence>
<dbReference type="PANTHER" id="PTHR46641">
    <property type="entry name" value="FMRFAMIDE RECEPTOR-RELATED"/>
    <property type="match status" value="1"/>
</dbReference>
<dbReference type="InterPro" id="IPR052954">
    <property type="entry name" value="GPCR-Ligand_Int"/>
</dbReference>
<feature type="transmembrane region" description="Helical" evidence="1">
    <location>
        <begin position="88"/>
        <end position="113"/>
    </location>
</feature>
<dbReference type="WBParaSite" id="ALUE_0000806401-mRNA-1">
    <property type="protein sequence ID" value="ALUE_0000806401-mRNA-1"/>
    <property type="gene ID" value="ALUE_0000806401"/>
</dbReference>
<feature type="transmembrane region" description="Helical" evidence="1">
    <location>
        <begin position="50"/>
        <end position="76"/>
    </location>
</feature>
<name>A0A0M3HXJ6_ASCLU</name>
<accession>A0A0M3HXJ6</accession>
<sequence>MQNEYKLRLIIYFLDGYFTLFFVLMGVFFNTLSIFIFRRMNRGKFSLAQYYLVILLICQTALLCNCFLIYCVPTLMYGDTQVKGLYSFVILIAHALSGPSYVAITWIVLGLTIERYFALRKPLAHKALATARGEHESNILLIMVIVKLALSDPLPMAESVLGAVAPEDSPAAAAVVVSAANFLVVLCCTINFFMFFASGRQFRCEFRRFVRSIEGNANSSIRFESDNTWSVRFLASFLPLSYGYTFALLCNLHLRSHETIL</sequence>
<organism evidence="2 3">
    <name type="scientific">Ascaris lumbricoides</name>
    <name type="common">Giant roundworm</name>
    <dbReference type="NCBI Taxonomy" id="6252"/>
    <lineage>
        <taxon>Eukaryota</taxon>
        <taxon>Metazoa</taxon>
        <taxon>Ecdysozoa</taxon>
        <taxon>Nematoda</taxon>
        <taxon>Chromadorea</taxon>
        <taxon>Rhabditida</taxon>
        <taxon>Spirurina</taxon>
        <taxon>Ascaridomorpha</taxon>
        <taxon>Ascaridoidea</taxon>
        <taxon>Ascarididae</taxon>
        <taxon>Ascaris</taxon>
    </lineage>
</organism>